<dbReference type="SUPFAM" id="SSF54928">
    <property type="entry name" value="RNA-binding domain, RBD"/>
    <property type="match status" value="1"/>
</dbReference>
<dbReference type="PRINTS" id="PR00706">
    <property type="entry name" value="PYROGLUPTASE"/>
</dbReference>
<feature type="region of interest" description="Disordered" evidence="6">
    <location>
        <begin position="40"/>
        <end position="59"/>
    </location>
</feature>
<dbReference type="EMBL" id="JACMRX010000005">
    <property type="protein sequence ID" value="KAF7989773.1"/>
    <property type="molecule type" value="Genomic_DNA"/>
</dbReference>
<dbReference type="InterPro" id="IPR036440">
    <property type="entry name" value="Peptidase_C15-like_sf"/>
</dbReference>
<organism evidence="8 9">
    <name type="scientific">Aphidius gifuensis</name>
    <name type="common">Parasitoid wasp</name>
    <dbReference type="NCBI Taxonomy" id="684658"/>
    <lineage>
        <taxon>Eukaryota</taxon>
        <taxon>Metazoa</taxon>
        <taxon>Ecdysozoa</taxon>
        <taxon>Arthropoda</taxon>
        <taxon>Hexapoda</taxon>
        <taxon>Insecta</taxon>
        <taxon>Pterygota</taxon>
        <taxon>Neoptera</taxon>
        <taxon>Endopterygota</taxon>
        <taxon>Hymenoptera</taxon>
        <taxon>Apocrita</taxon>
        <taxon>Ichneumonoidea</taxon>
        <taxon>Braconidae</taxon>
        <taxon>Aphidiinae</taxon>
        <taxon>Aphidius</taxon>
    </lineage>
</organism>
<dbReference type="InterPro" id="IPR041966">
    <property type="entry name" value="LOTUS-like"/>
</dbReference>
<evidence type="ECO:0000313" key="9">
    <source>
        <dbReference type="Proteomes" id="UP000639338"/>
    </source>
</evidence>
<keyword evidence="5" id="KW-0788">Thiol protease</keyword>
<dbReference type="PANTHER" id="PTHR23402:SF1">
    <property type="entry name" value="PYROGLUTAMYL-PEPTIDASE I"/>
    <property type="match status" value="1"/>
</dbReference>
<dbReference type="OrthoDB" id="407146at2759"/>
<dbReference type="GO" id="GO:0016920">
    <property type="term" value="F:pyroglutamyl-peptidase activity"/>
    <property type="evidence" value="ECO:0007669"/>
    <property type="project" value="InterPro"/>
</dbReference>
<dbReference type="Pfam" id="PF01470">
    <property type="entry name" value="Peptidase_C15"/>
    <property type="match status" value="1"/>
</dbReference>
<dbReference type="InterPro" id="IPR016125">
    <property type="entry name" value="Peptidase_C15-like"/>
</dbReference>
<dbReference type="AlphaFoldDB" id="A0A834XM54"/>
<accession>A0A834XM54</accession>
<dbReference type="InterPro" id="IPR012677">
    <property type="entry name" value="Nucleotide-bd_a/b_plait_sf"/>
</dbReference>
<evidence type="ECO:0000256" key="4">
    <source>
        <dbReference type="ARBA" id="ARBA00022801"/>
    </source>
</evidence>
<dbReference type="Gene3D" id="3.40.630.20">
    <property type="entry name" value="Peptidase C15, pyroglutamyl peptidase I-like"/>
    <property type="match status" value="1"/>
</dbReference>
<dbReference type="GO" id="GO:0005829">
    <property type="term" value="C:cytosol"/>
    <property type="evidence" value="ECO:0007669"/>
    <property type="project" value="InterPro"/>
</dbReference>
<evidence type="ECO:0000256" key="3">
    <source>
        <dbReference type="ARBA" id="ARBA00022670"/>
    </source>
</evidence>
<feature type="compositionally biased region" description="Low complexity" evidence="6">
    <location>
        <begin position="46"/>
        <end position="59"/>
    </location>
</feature>
<evidence type="ECO:0000256" key="6">
    <source>
        <dbReference type="SAM" id="MobiDB-lite"/>
    </source>
</evidence>
<dbReference type="Gene3D" id="3.30.70.330">
    <property type="match status" value="1"/>
</dbReference>
<gene>
    <name evidence="8" type="ORF">HCN44_008447</name>
</gene>
<evidence type="ECO:0000256" key="5">
    <source>
        <dbReference type="ARBA" id="ARBA00022807"/>
    </source>
</evidence>
<evidence type="ECO:0000259" key="7">
    <source>
        <dbReference type="PROSITE" id="PS51644"/>
    </source>
</evidence>
<sequence>MNEPKMTVKLLKDKKNRRAQENLSLDLASESETATASPVKICGVNSSSPGGSSSLPGPPHYHSSSLLVGEVLRNYWHSIPSPADTAHSNAPIIPIELLVTSLDQSIDPEIMKLILGSIFIEYIKVLNISTFVQSDGNYVASVEVPSPRDAQYAISQLHRRRIGCKRISIAYAHTSGPNYQQIISQIILLLQEVPGHKLPLFKFREMYESRFLMTLSTSDLYKMKDVCFISEDPTGRIISLNPDLRNTSSPFLENILEDEPVEFPYCTVHSQQPWINKGWPEQEIISLPNVTMSLQFLEMRIHQLLKSHNGSLPLPSVITCYEAVFHQPMNIDENGVPLEHLISCLSSVKLRQGISSVKFIEWANSEMTNDDNNNKPIMSPQLNNQLSFLSRELVDLIKTTPYCQLLFNCLIPAYHHYFGRQCRVSDYGFTKLIDLLDAIKQTVQVMGDGNRSTVTLTHSAQARRFTSDVLRILKSQASQQITLSEFPSAYEKVIGKTWNIVDYGVCQMHDILIEVSETAVVVANINDGDKLLSIPMRQLTPKEIKKIKQFSIRVIELLRHAPQYSMLIHKFIRSYYYYFGHKCRVSDYGFANLIELLEAMPDVVNIEDTNFGEKRISLTEKESWNVLKDQIVKLISNSNGSIYVSNMPQMYLYTYGYMLHPEKFNCQSVLDVLKKLNDTINLIDSQDGIKVELIVNFGIELPSSIMSPGSYHSSGDPDNDNNNNNAYNNSMSIKNKNDWNTIEDHEIIDESDIQVNKFKVDNMNSKENILRQNLQINDDNDDVDKNKSIQETINIIVTGFGPFGKHTINASWEAVKHLSKLNSKTLKEQYNVNLIIQEIPVVYDHVAKNIPEIWKQYNPLFVIHVGVSHLAKCIQIESQACSSGYLRKDVENNCPEASDQCCFLSTSLNVAKLCQDLKDKHDCTACVSNDAGRYLCEFIFHQSLSINQHKTLFIHVPDFDIYPSEKTAKELFNIICWLLDNHQQS</sequence>
<reference evidence="8 9" key="1">
    <citation type="submission" date="2020-08" db="EMBL/GenBank/DDBJ databases">
        <title>Aphidius gifuensis genome sequencing and assembly.</title>
        <authorList>
            <person name="Du Z."/>
        </authorList>
    </citation>
    <scope>NUCLEOTIDE SEQUENCE [LARGE SCALE GENOMIC DNA]</scope>
    <source>
        <strain evidence="8">YNYX2018</strain>
        <tissue evidence="8">Adults</tissue>
    </source>
</reference>
<dbReference type="Pfam" id="PF19687">
    <property type="entry name" value="MARF1_LOTUS"/>
    <property type="match status" value="1"/>
</dbReference>
<name>A0A834XM54_APHGI</name>
<dbReference type="Gene3D" id="3.30.420.610">
    <property type="entry name" value="LOTUS domain-like"/>
    <property type="match status" value="3"/>
</dbReference>
<dbReference type="InterPro" id="IPR000816">
    <property type="entry name" value="Peptidase_C15"/>
</dbReference>
<dbReference type="Proteomes" id="UP000639338">
    <property type="component" value="Unassembled WGS sequence"/>
</dbReference>
<dbReference type="InterPro" id="IPR035979">
    <property type="entry name" value="RBD_domain_sf"/>
</dbReference>
<comment type="similarity">
    <text evidence="1">Belongs to the peptidase C15 family.</text>
</comment>
<evidence type="ECO:0000313" key="8">
    <source>
        <dbReference type="EMBL" id="KAF7989773.1"/>
    </source>
</evidence>
<dbReference type="PROSITE" id="PS51644">
    <property type="entry name" value="HTH_OST"/>
    <property type="match status" value="3"/>
</dbReference>
<keyword evidence="3" id="KW-0645">Protease</keyword>
<dbReference type="PANTHER" id="PTHR23402">
    <property type="entry name" value="PROTEASE FAMILY C15 PYROGLUTAMYL-PEPTIDASE I-RELATED"/>
    <property type="match status" value="1"/>
</dbReference>
<dbReference type="GO" id="GO:0006508">
    <property type="term" value="P:proteolysis"/>
    <property type="evidence" value="ECO:0007669"/>
    <property type="project" value="UniProtKB-KW"/>
</dbReference>
<feature type="domain" description="HTH OST-type" evidence="7">
    <location>
        <begin position="461"/>
        <end position="536"/>
    </location>
</feature>
<dbReference type="SUPFAM" id="SSF53182">
    <property type="entry name" value="Pyrrolidone carboxyl peptidase (pyroglutamate aminopeptidase)"/>
    <property type="match status" value="1"/>
</dbReference>
<dbReference type="CDD" id="cd00501">
    <property type="entry name" value="Peptidase_C15"/>
    <property type="match status" value="1"/>
</dbReference>
<evidence type="ECO:0000256" key="1">
    <source>
        <dbReference type="ARBA" id="ARBA00006641"/>
    </source>
</evidence>
<keyword evidence="9" id="KW-1185">Reference proteome</keyword>
<proteinExistence type="inferred from homology"/>
<dbReference type="InterPro" id="IPR045602">
    <property type="entry name" value="MARF1_LOTUS"/>
</dbReference>
<feature type="domain" description="HTH OST-type" evidence="7">
    <location>
        <begin position="546"/>
        <end position="620"/>
    </location>
</feature>
<dbReference type="GO" id="GO:0003676">
    <property type="term" value="F:nucleic acid binding"/>
    <property type="evidence" value="ECO:0007669"/>
    <property type="project" value="InterPro"/>
</dbReference>
<dbReference type="InterPro" id="IPR025605">
    <property type="entry name" value="OST-HTH/LOTUS_dom"/>
</dbReference>
<evidence type="ECO:0000256" key="2">
    <source>
        <dbReference type="ARBA" id="ARBA00022490"/>
    </source>
</evidence>
<comment type="caution">
    <text evidence="8">The sequence shown here is derived from an EMBL/GenBank/DDBJ whole genome shotgun (WGS) entry which is preliminary data.</text>
</comment>
<keyword evidence="2" id="KW-0963">Cytoplasm</keyword>
<feature type="region of interest" description="Disordered" evidence="6">
    <location>
        <begin position="708"/>
        <end position="728"/>
    </location>
</feature>
<protein>
    <recommendedName>
        <fullName evidence="7">HTH OST-type domain-containing protein</fullName>
    </recommendedName>
</protein>
<dbReference type="Pfam" id="PF12872">
    <property type="entry name" value="OST-HTH"/>
    <property type="match status" value="3"/>
</dbReference>
<keyword evidence="4" id="KW-0378">Hydrolase</keyword>
<feature type="domain" description="HTH OST-type" evidence="7">
    <location>
        <begin position="385"/>
        <end position="460"/>
    </location>
</feature>